<organism evidence="1 2">
    <name type="scientific">Triangularia verruculosa</name>
    <dbReference type="NCBI Taxonomy" id="2587418"/>
    <lineage>
        <taxon>Eukaryota</taxon>
        <taxon>Fungi</taxon>
        <taxon>Dikarya</taxon>
        <taxon>Ascomycota</taxon>
        <taxon>Pezizomycotina</taxon>
        <taxon>Sordariomycetes</taxon>
        <taxon>Sordariomycetidae</taxon>
        <taxon>Sordariales</taxon>
        <taxon>Podosporaceae</taxon>
        <taxon>Triangularia</taxon>
    </lineage>
</organism>
<dbReference type="EMBL" id="MU863876">
    <property type="protein sequence ID" value="KAK4205410.1"/>
    <property type="molecule type" value="Genomic_DNA"/>
</dbReference>
<name>A0AAN6XRR6_9PEZI</name>
<dbReference type="AlphaFoldDB" id="A0AAN6XRR6"/>
<reference evidence="1" key="2">
    <citation type="submission" date="2023-05" db="EMBL/GenBank/DDBJ databases">
        <authorList>
            <consortium name="Lawrence Berkeley National Laboratory"/>
            <person name="Steindorff A."/>
            <person name="Hensen N."/>
            <person name="Bonometti L."/>
            <person name="Westerberg I."/>
            <person name="Brannstrom I.O."/>
            <person name="Guillou S."/>
            <person name="Cros-Aarteil S."/>
            <person name="Calhoun S."/>
            <person name="Haridas S."/>
            <person name="Kuo A."/>
            <person name="Mondo S."/>
            <person name="Pangilinan J."/>
            <person name="Riley R."/>
            <person name="Labutti K."/>
            <person name="Andreopoulos B."/>
            <person name="Lipzen A."/>
            <person name="Chen C."/>
            <person name="Yanf M."/>
            <person name="Daum C."/>
            <person name="Ng V."/>
            <person name="Clum A."/>
            <person name="Ohm R."/>
            <person name="Martin F."/>
            <person name="Silar P."/>
            <person name="Natvig D."/>
            <person name="Lalanne C."/>
            <person name="Gautier V."/>
            <person name="Ament-Velasquez S.L."/>
            <person name="Kruys A."/>
            <person name="Hutchinson M.I."/>
            <person name="Powell A.J."/>
            <person name="Barry K."/>
            <person name="Miller A.N."/>
            <person name="Grigoriev I.V."/>
            <person name="Debuchy R."/>
            <person name="Gladieux P."/>
            <person name="Thoren M.H."/>
            <person name="Johannesson H."/>
        </authorList>
    </citation>
    <scope>NUCLEOTIDE SEQUENCE</scope>
    <source>
        <strain evidence="1">CBS 315.58</strain>
    </source>
</reference>
<protein>
    <submittedName>
        <fullName evidence="1">Uncharacterized protein</fullName>
    </submittedName>
</protein>
<sequence length="237" mass="26004">MAVAKIVLALDSSILTTNSSDTLVLSRKVNNTFSTAFATGSIKPRDASTPQLFSHNVFAWEESFRVLASYNHSSSSALSASLTNAVDIEHGEVAKYDRNMLLPAVKIEDFDSGGEIADAARKSIMFGVTDIPRECKVEVLQSVGSQKCTRIFQSAEIVMQRVIEVEISATFIMFWTGRNLAPGGVVPEQHHRGFEMTFEDDQQVVFVRFGYMVPDQPKAAESPDWYPMGPGSAGFPL</sequence>
<gene>
    <name evidence="1" type="ORF">QBC40DRAFT_249004</name>
</gene>
<evidence type="ECO:0000313" key="1">
    <source>
        <dbReference type="EMBL" id="KAK4205410.1"/>
    </source>
</evidence>
<evidence type="ECO:0000313" key="2">
    <source>
        <dbReference type="Proteomes" id="UP001303160"/>
    </source>
</evidence>
<comment type="caution">
    <text evidence="1">The sequence shown here is derived from an EMBL/GenBank/DDBJ whole genome shotgun (WGS) entry which is preliminary data.</text>
</comment>
<reference evidence="1" key="1">
    <citation type="journal article" date="2023" name="Mol. Phylogenet. Evol.">
        <title>Genome-scale phylogeny and comparative genomics of the fungal order Sordariales.</title>
        <authorList>
            <person name="Hensen N."/>
            <person name="Bonometti L."/>
            <person name="Westerberg I."/>
            <person name="Brannstrom I.O."/>
            <person name="Guillou S."/>
            <person name="Cros-Aarteil S."/>
            <person name="Calhoun S."/>
            <person name="Haridas S."/>
            <person name="Kuo A."/>
            <person name="Mondo S."/>
            <person name="Pangilinan J."/>
            <person name="Riley R."/>
            <person name="LaButti K."/>
            <person name="Andreopoulos B."/>
            <person name="Lipzen A."/>
            <person name="Chen C."/>
            <person name="Yan M."/>
            <person name="Daum C."/>
            <person name="Ng V."/>
            <person name="Clum A."/>
            <person name="Steindorff A."/>
            <person name="Ohm R.A."/>
            <person name="Martin F."/>
            <person name="Silar P."/>
            <person name="Natvig D.O."/>
            <person name="Lalanne C."/>
            <person name="Gautier V."/>
            <person name="Ament-Velasquez S.L."/>
            <person name="Kruys A."/>
            <person name="Hutchinson M.I."/>
            <person name="Powell A.J."/>
            <person name="Barry K."/>
            <person name="Miller A.N."/>
            <person name="Grigoriev I.V."/>
            <person name="Debuchy R."/>
            <person name="Gladieux P."/>
            <person name="Hiltunen Thoren M."/>
            <person name="Johannesson H."/>
        </authorList>
    </citation>
    <scope>NUCLEOTIDE SEQUENCE</scope>
    <source>
        <strain evidence="1">CBS 315.58</strain>
    </source>
</reference>
<dbReference type="Proteomes" id="UP001303160">
    <property type="component" value="Unassembled WGS sequence"/>
</dbReference>
<proteinExistence type="predicted"/>
<keyword evidence="2" id="KW-1185">Reference proteome</keyword>
<accession>A0AAN6XRR6</accession>